<dbReference type="InterPro" id="IPR029043">
    <property type="entry name" value="GcvT/YgfZ_C"/>
</dbReference>
<dbReference type="PROSITE" id="PS51257">
    <property type="entry name" value="PROKAR_LIPOPROTEIN"/>
    <property type="match status" value="1"/>
</dbReference>
<dbReference type="Proteomes" id="UP000094795">
    <property type="component" value="Unassembled WGS sequence"/>
</dbReference>
<dbReference type="SUPFAM" id="SSF54373">
    <property type="entry name" value="FAD-linked reductases, C-terminal domain"/>
    <property type="match status" value="1"/>
</dbReference>
<dbReference type="Pfam" id="PF08669">
    <property type="entry name" value="GCV_T_C"/>
    <property type="match status" value="1"/>
</dbReference>
<organism evidence="7 8">
    <name type="scientific">Hoeflea olei</name>
    <dbReference type="NCBI Taxonomy" id="1480615"/>
    <lineage>
        <taxon>Bacteria</taxon>
        <taxon>Pseudomonadati</taxon>
        <taxon>Pseudomonadota</taxon>
        <taxon>Alphaproteobacteria</taxon>
        <taxon>Hyphomicrobiales</taxon>
        <taxon>Rhizobiaceae</taxon>
        <taxon>Hoeflea</taxon>
    </lineage>
</organism>
<protein>
    <submittedName>
        <fullName evidence="7">FAD-dependent oxidoreductase</fullName>
    </submittedName>
</protein>
<dbReference type="InterPro" id="IPR027266">
    <property type="entry name" value="TrmE/GcvT-like"/>
</dbReference>
<accession>A0A1C1Z171</accession>
<dbReference type="PANTHER" id="PTHR43757:SF11">
    <property type="entry name" value="SARCOSINE DEHYDROGENASE"/>
    <property type="match status" value="1"/>
</dbReference>
<dbReference type="InterPro" id="IPR028896">
    <property type="entry name" value="GcvT/YgfZ/DmdA"/>
</dbReference>
<dbReference type="Gene3D" id="3.30.9.10">
    <property type="entry name" value="D-Amino Acid Oxidase, subunit A, domain 2"/>
    <property type="match status" value="1"/>
</dbReference>
<dbReference type="SUPFAM" id="SSF103025">
    <property type="entry name" value="Folate-binding domain"/>
    <property type="match status" value="1"/>
</dbReference>
<dbReference type="OrthoDB" id="9804379at2"/>
<dbReference type="Gene3D" id="3.50.50.60">
    <property type="entry name" value="FAD/NAD(P)-binding domain"/>
    <property type="match status" value="1"/>
</dbReference>
<dbReference type="Gene3D" id="3.30.70.1400">
    <property type="entry name" value="Aminomethyltransferase beta-barrel domains"/>
    <property type="match status" value="1"/>
</dbReference>
<dbReference type="EMBL" id="LQZT01000001">
    <property type="protein sequence ID" value="OCW59460.1"/>
    <property type="molecule type" value="Genomic_DNA"/>
</dbReference>
<dbReference type="RefSeq" id="WP_066174246.1">
    <property type="nucleotide sequence ID" value="NZ_LQZT01000001.1"/>
</dbReference>
<dbReference type="Gene3D" id="2.40.30.110">
    <property type="entry name" value="Aminomethyltransferase beta-barrel domains"/>
    <property type="match status" value="1"/>
</dbReference>
<comment type="caution">
    <text evidence="7">The sequence shown here is derived from an EMBL/GenBank/DDBJ whole genome shotgun (WGS) entry which is preliminary data.</text>
</comment>
<dbReference type="SUPFAM" id="SSF51905">
    <property type="entry name" value="FAD/NAD(P)-binding domain"/>
    <property type="match status" value="1"/>
</dbReference>
<evidence type="ECO:0000313" key="8">
    <source>
        <dbReference type="Proteomes" id="UP000094795"/>
    </source>
</evidence>
<keyword evidence="8" id="KW-1185">Reference proteome</keyword>
<evidence type="ECO:0000256" key="1">
    <source>
        <dbReference type="ARBA" id="ARBA00008609"/>
    </source>
</evidence>
<keyword evidence="2" id="KW-0560">Oxidoreductase</keyword>
<feature type="domain" description="FAD dependent oxidoreductase" evidence="3">
    <location>
        <begin position="9"/>
        <end position="364"/>
    </location>
</feature>
<name>A0A1C1Z171_9HYPH</name>
<evidence type="ECO:0000259" key="4">
    <source>
        <dbReference type="Pfam" id="PF01571"/>
    </source>
</evidence>
<dbReference type="InterPro" id="IPR006222">
    <property type="entry name" value="GCVT_N"/>
</dbReference>
<evidence type="ECO:0000256" key="2">
    <source>
        <dbReference type="ARBA" id="ARBA00023002"/>
    </source>
</evidence>
<dbReference type="InterPro" id="IPR013977">
    <property type="entry name" value="GcvT_C"/>
</dbReference>
<feature type="domain" description="Aminomethyltransferase C-terminal" evidence="5">
    <location>
        <begin position="721"/>
        <end position="805"/>
    </location>
</feature>
<feature type="domain" description="FAD dependent oxidoreductase central" evidence="6">
    <location>
        <begin position="367"/>
        <end position="419"/>
    </location>
</feature>
<feature type="domain" description="GCVT N-terminal" evidence="4">
    <location>
        <begin position="424"/>
        <end position="699"/>
    </location>
</feature>
<dbReference type="STRING" id="1480615.AWJ14_10575"/>
<dbReference type="AlphaFoldDB" id="A0A1C1Z171"/>
<dbReference type="InterPro" id="IPR032503">
    <property type="entry name" value="FAO_M"/>
</dbReference>
<dbReference type="GO" id="GO:0016491">
    <property type="term" value="F:oxidoreductase activity"/>
    <property type="evidence" value="ECO:0007669"/>
    <property type="project" value="UniProtKB-KW"/>
</dbReference>
<evidence type="ECO:0000259" key="5">
    <source>
        <dbReference type="Pfam" id="PF08669"/>
    </source>
</evidence>
<dbReference type="PANTHER" id="PTHR43757">
    <property type="entry name" value="AMINOMETHYLTRANSFERASE"/>
    <property type="match status" value="1"/>
</dbReference>
<reference evidence="7 8" key="1">
    <citation type="submission" date="2015-12" db="EMBL/GenBank/DDBJ databases">
        <authorList>
            <person name="Shamseldin A."/>
            <person name="Moawad H."/>
            <person name="Abd El-Rahim W.M."/>
            <person name="Sadowsky M.J."/>
        </authorList>
    </citation>
    <scope>NUCLEOTIDE SEQUENCE [LARGE SCALE GENOMIC DNA]</scope>
    <source>
        <strain evidence="7 8">JC234</strain>
    </source>
</reference>
<comment type="similarity">
    <text evidence="1">Belongs to the GcvT family.</text>
</comment>
<dbReference type="Pfam" id="PF01266">
    <property type="entry name" value="DAO"/>
    <property type="match status" value="1"/>
</dbReference>
<evidence type="ECO:0000313" key="7">
    <source>
        <dbReference type="EMBL" id="OCW59460.1"/>
    </source>
</evidence>
<proteinExistence type="inferred from homology"/>
<dbReference type="SUPFAM" id="SSF101790">
    <property type="entry name" value="Aminomethyltransferase beta-barrel domain"/>
    <property type="match status" value="1"/>
</dbReference>
<dbReference type="Pfam" id="PF01571">
    <property type="entry name" value="GCV_T"/>
    <property type="match status" value="1"/>
</dbReference>
<sequence length="813" mass="89210">MTLPDRAQIVVIGGGIIGCSTAYHLARDHKADVILLEQGKLTSGSTWHAAGLVGQLRSSASITKVLKYSVDLYKRLDQETGLETGWKMSGCLRLATNQDRWLEYRRLATTAQSFGMEMHLLSPQEAKAMFPLMQVDDLVGASWLPTDGQASPSDITQSLAKGARMHGARIVENVRVTGFDIEQGRIKAVRTSLGDIACEKVVNCAGQWARQVGEMAGINVPLQPVKHQYVITEPIEGLSPDAPTIRDPDRRTYFKEEVGGLSFGGYEPDPQGWTMGDVPNQWEFQLFDDDYDHFEQHMMQAIERVPALGSVGVKQMINGPESFTPDGNFILGAAPECSNMYVGAGFNAFGIAAGGGAGWVLAQWVIDGEAPLDLWVVDIRRFSEMHRDRQWVNDRTLEAYGKHYAIGFPHVEYESGRPRIVSPLYERLKAHRAVFGSKLGWERPNWFAPEGMEPRDIPTMGKPNWFDAVGDEHRHVREKVGVFDQSSFAKYEVSGADALGTLNRICANDVTKPAGRLTYTQLLNTRGGIEADLTVARLSDDRFYIVTGTGFRTHDLAWIREHVPAGADVRIDDITEDCGTLSLMGPHARDVLAAVTSADVSNAAFPFGHVREIDIAGATVRALRVTYVGELGWELHIPIAAIGEVFDALMQAGKPWQIRPIGYRALESLRLEKGYRAWGSDITPNDTPHEAGLGWAVKRNSNSGFIGEKALAAVSGQPLAKRFAGFTIDDPDALLVGRETILRNGEPVGYLTSGGYGYTIGKSIGYGYVRNAEGVSTEFLEEGDYELVVAAERIPAKIGLKPFYDPANARVKA</sequence>
<dbReference type="InterPro" id="IPR036188">
    <property type="entry name" value="FAD/NAD-bd_sf"/>
</dbReference>
<dbReference type="Gene3D" id="3.30.1360.120">
    <property type="entry name" value="Probable tRNA modification gtpase trme, domain 1"/>
    <property type="match status" value="1"/>
</dbReference>
<evidence type="ECO:0000259" key="6">
    <source>
        <dbReference type="Pfam" id="PF16350"/>
    </source>
</evidence>
<gene>
    <name evidence="7" type="ORF">AWJ14_10575</name>
</gene>
<evidence type="ECO:0000259" key="3">
    <source>
        <dbReference type="Pfam" id="PF01266"/>
    </source>
</evidence>
<dbReference type="Pfam" id="PF16350">
    <property type="entry name" value="FAO_M"/>
    <property type="match status" value="1"/>
</dbReference>
<dbReference type="InterPro" id="IPR006076">
    <property type="entry name" value="FAD-dep_OxRdtase"/>
</dbReference>